<dbReference type="HOGENOM" id="CLU_000604_84_9_6"/>
<dbReference type="SUPFAM" id="SSF52540">
    <property type="entry name" value="P-loop containing nucleoside triphosphate hydrolases"/>
    <property type="match status" value="1"/>
</dbReference>
<dbReference type="eggNOG" id="COG4988">
    <property type="taxonomic scope" value="Bacteria"/>
</dbReference>
<dbReference type="GO" id="GO:0005524">
    <property type="term" value="F:ATP binding"/>
    <property type="evidence" value="ECO:0007669"/>
    <property type="project" value="UniProtKB-KW"/>
</dbReference>
<dbReference type="Pfam" id="PF00664">
    <property type="entry name" value="ABC_membrane"/>
    <property type="match status" value="1"/>
</dbReference>
<dbReference type="STRING" id="930169.B5T_03050"/>
<dbReference type="AlphaFoldDB" id="K0CFA6"/>
<feature type="domain" description="ABC transporter" evidence="8">
    <location>
        <begin position="351"/>
        <end position="566"/>
    </location>
</feature>
<dbReference type="Pfam" id="PF00005">
    <property type="entry name" value="ABC_tran"/>
    <property type="match status" value="1"/>
</dbReference>
<feature type="transmembrane region" description="Helical" evidence="7">
    <location>
        <begin position="250"/>
        <end position="275"/>
    </location>
</feature>
<dbReference type="NCBIfam" id="TIGR02857">
    <property type="entry name" value="CydD"/>
    <property type="match status" value="1"/>
</dbReference>
<dbReference type="Gene3D" id="1.20.1560.10">
    <property type="entry name" value="ABC transporter type 1, transmembrane domain"/>
    <property type="match status" value="1"/>
</dbReference>
<dbReference type="InterPro" id="IPR025662">
    <property type="entry name" value="Sigma_54_int_dom_ATP-bd_1"/>
</dbReference>
<evidence type="ECO:0000259" key="8">
    <source>
        <dbReference type="PROSITE" id="PS50893"/>
    </source>
</evidence>
<accession>K0CFA6</accession>
<keyword evidence="3" id="KW-0547">Nucleotide-binding</keyword>
<dbReference type="SMART" id="SM00382">
    <property type="entry name" value="AAA"/>
    <property type="match status" value="1"/>
</dbReference>
<feature type="transmembrane region" description="Helical" evidence="7">
    <location>
        <begin position="37"/>
        <end position="64"/>
    </location>
</feature>
<dbReference type="InterPro" id="IPR003593">
    <property type="entry name" value="AAA+_ATPase"/>
</dbReference>
<evidence type="ECO:0000256" key="1">
    <source>
        <dbReference type="ARBA" id="ARBA00004651"/>
    </source>
</evidence>
<dbReference type="InterPro" id="IPR011527">
    <property type="entry name" value="ABC1_TM_dom"/>
</dbReference>
<feature type="transmembrane region" description="Helical" evidence="7">
    <location>
        <begin position="150"/>
        <end position="166"/>
    </location>
</feature>
<dbReference type="GO" id="GO:0042883">
    <property type="term" value="P:cysteine transport"/>
    <property type="evidence" value="ECO:0007669"/>
    <property type="project" value="InterPro"/>
</dbReference>
<evidence type="ECO:0000256" key="2">
    <source>
        <dbReference type="ARBA" id="ARBA00022692"/>
    </source>
</evidence>
<feature type="transmembrane region" description="Helical" evidence="7">
    <location>
        <begin position="172"/>
        <end position="192"/>
    </location>
</feature>
<dbReference type="InterPro" id="IPR036640">
    <property type="entry name" value="ABC1_TM_sf"/>
</dbReference>
<keyword evidence="5 7" id="KW-1133">Transmembrane helix</keyword>
<dbReference type="Proteomes" id="UP000006286">
    <property type="component" value="Chromosome"/>
</dbReference>
<dbReference type="GO" id="GO:0016887">
    <property type="term" value="F:ATP hydrolysis activity"/>
    <property type="evidence" value="ECO:0007669"/>
    <property type="project" value="InterPro"/>
</dbReference>
<name>K0CFA6_ALCDB</name>
<dbReference type="PANTHER" id="PTHR24221">
    <property type="entry name" value="ATP-BINDING CASSETTE SUB-FAMILY B"/>
    <property type="match status" value="1"/>
</dbReference>
<protein>
    <submittedName>
        <fullName evidence="10">ABC transporter permease and ATP-binding protein</fullName>
    </submittedName>
</protein>
<dbReference type="InterPro" id="IPR039421">
    <property type="entry name" value="Type_1_exporter"/>
</dbReference>
<evidence type="ECO:0000313" key="10">
    <source>
        <dbReference type="EMBL" id="AFT71318.1"/>
    </source>
</evidence>
<dbReference type="KEGG" id="adi:B5T_03050"/>
<dbReference type="PANTHER" id="PTHR24221:SF261">
    <property type="entry name" value="GLUTATHIONE_L-CYSTEINE TRANSPORT SYSTEM ATP-BINDING_PERMEASE PROTEIN CYDD"/>
    <property type="match status" value="1"/>
</dbReference>
<dbReference type="GO" id="GO:0140359">
    <property type="term" value="F:ABC-type transporter activity"/>
    <property type="evidence" value="ECO:0007669"/>
    <property type="project" value="InterPro"/>
</dbReference>
<dbReference type="PROSITE" id="PS50929">
    <property type="entry name" value="ABC_TM1F"/>
    <property type="match status" value="1"/>
</dbReference>
<keyword evidence="4 10" id="KW-0067">ATP-binding</keyword>
<dbReference type="PROSITE" id="PS00675">
    <property type="entry name" value="SIGMA54_INTERACT_1"/>
    <property type="match status" value="1"/>
</dbReference>
<keyword evidence="11" id="KW-1185">Reference proteome</keyword>
<evidence type="ECO:0000256" key="4">
    <source>
        <dbReference type="ARBA" id="ARBA00022840"/>
    </source>
</evidence>
<dbReference type="CDD" id="cd18584">
    <property type="entry name" value="ABC_6TM_AarD_CydD"/>
    <property type="match status" value="1"/>
</dbReference>
<organism evidence="10 11">
    <name type="scientific">Alcanivorax dieselolei (strain DSM 16502 / CGMCC 1.3690 / MCCC 1A00001 / B-5)</name>
    <name type="common">Alloalcanivorax dieselolei</name>
    <dbReference type="NCBI Taxonomy" id="930169"/>
    <lineage>
        <taxon>Bacteria</taxon>
        <taxon>Pseudomonadati</taxon>
        <taxon>Pseudomonadota</taxon>
        <taxon>Gammaproteobacteria</taxon>
        <taxon>Oceanospirillales</taxon>
        <taxon>Alcanivoracaceae</taxon>
        <taxon>Alloalcanivorax</taxon>
    </lineage>
</organism>
<proteinExistence type="predicted"/>
<dbReference type="PROSITE" id="PS50893">
    <property type="entry name" value="ABC_TRANSPORTER_2"/>
    <property type="match status" value="1"/>
</dbReference>
<keyword evidence="2 7" id="KW-0812">Transmembrane</keyword>
<dbReference type="InterPro" id="IPR003439">
    <property type="entry name" value="ABC_transporter-like_ATP-bd"/>
</dbReference>
<dbReference type="RefSeq" id="WP_014995384.1">
    <property type="nucleotide sequence ID" value="NC_018691.1"/>
</dbReference>
<dbReference type="SUPFAM" id="SSF90123">
    <property type="entry name" value="ABC transporter transmembrane region"/>
    <property type="match status" value="1"/>
</dbReference>
<feature type="domain" description="ABC transmembrane type-1" evidence="9">
    <location>
        <begin position="40"/>
        <end position="320"/>
    </location>
</feature>
<reference evidence="10 11" key="1">
    <citation type="journal article" date="2012" name="J. Bacteriol.">
        <title>Complete genome sequence of Alcanivorax dieselolei type strain B5.</title>
        <authorList>
            <person name="Lai Q."/>
            <person name="Li W."/>
            <person name="Shao Z."/>
        </authorList>
    </citation>
    <scope>NUCLEOTIDE SEQUENCE [LARGE SCALE GENOMIC DNA]</scope>
    <source>
        <strain evidence="11">DSM 16502 / CGMCC 1.3690 / B-5</strain>
    </source>
</reference>
<evidence type="ECO:0000256" key="5">
    <source>
        <dbReference type="ARBA" id="ARBA00022989"/>
    </source>
</evidence>
<dbReference type="PATRIC" id="fig|930169.3.peg.3013"/>
<dbReference type="GO" id="GO:0034040">
    <property type="term" value="F:ATPase-coupled lipid transmembrane transporter activity"/>
    <property type="evidence" value="ECO:0007669"/>
    <property type="project" value="TreeGrafter"/>
</dbReference>
<dbReference type="Gene3D" id="3.40.50.300">
    <property type="entry name" value="P-loop containing nucleotide triphosphate hydrolases"/>
    <property type="match status" value="1"/>
</dbReference>
<dbReference type="InterPro" id="IPR027417">
    <property type="entry name" value="P-loop_NTPase"/>
</dbReference>
<evidence type="ECO:0000256" key="3">
    <source>
        <dbReference type="ARBA" id="ARBA00022741"/>
    </source>
</evidence>
<gene>
    <name evidence="10" type="ordered locus">B5T_03050</name>
</gene>
<dbReference type="EMBL" id="CP003466">
    <property type="protein sequence ID" value="AFT71318.1"/>
    <property type="molecule type" value="Genomic_DNA"/>
</dbReference>
<evidence type="ECO:0000256" key="7">
    <source>
        <dbReference type="SAM" id="Phobius"/>
    </source>
</evidence>
<evidence type="ECO:0000259" key="9">
    <source>
        <dbReference type="PROSITE" id="PS50929"/>
    </source>
</evidence>
<dbReference type="InterPro" id="IPR014216">
    <property type="entry name" value="ABC_transptr_CydD"/>
</dbReference>
<evidence type="ECO:0000256" key="6">
    <source>
        <dbReference type="ARBA" id="ARBA00023136"/>
    </source>
</evidence>
<keyword evidence="6 7" id="KW-0472">Membrane</keyword>
<comment type="subcellular location">
    <subcellularLocation>
        <location evidence="1">Cell membrane</location>
        <topology evidence="1">Multi-pass membrane protein</topology>
    </subcellularLocation>
</comment>
<feature type="transmembrane region" description="Helical" evidence="7">
    <location>
        <begin position="70"/>
        <end position="87"/>
    </location>
</feature>
<sequence>MPIDLHQDSPAASAEPPASPGLWLDAQRQHAKNMVRWLYLSALADTPLAIIQAGLLAWLAAGLLNSEPSLWLPASLLLLTLALRALAGAARARFSAGAAADISQAVRGAVAEALLRGAGGTLTAGEASTALLEQAGAVGRYHAGFAVQRRVASVATVLFLLAAFSMDWIVGVIFLCTAPLIPVFMMLVGSGAQRAADRQLESLRFLGGYFLDRLRGVLTLRAFAREAAEQRAVDTVNGEYRKRTMKVLRIAFLTSAVLELFAALSVALVALYVGLHLLNLIAIGPGPRLDFATGLWLLLLAPEFYQPLRQLAAGYHDRAAARAAAEVLAPLLQDSGATTVSADVSTTATTLTLDQVSFRYPGSEETLLHDCSLTVTAGACLVLRGDSGTGKSTLLKLIAGLLAPDTGEIRHDGRPAPLLAQATGNLAWAGQHPWFIHGTVADNLRLVAPDADDTALHRVLAECGLDHLPAGLDTALDENGGGLSGGQGRRLALARALLSPAPLLLLDEPTAELDETLEQSIIAALRARKGQRTLVIATHSPALATLADQSLWLGPSPVSMEGQAHG</sequence>
<evidence type="ECO:0000313" key="11">
    <source>
        <dbReference type="Proteomes" id="UP000006286"/>
    </source>
</evidence>
<dbReference type="OrthoDB" id="9806127at2"/>
<dbReference type="GO" id="GO:0005886">
    <property type="term" value="C:plasma membrane"/>
    <property type="evidence" value="ECO:0007669"/>
    <property type="project" value="UniProtKB-SubCell"/>
</dbReference>